<dbReference type="KEGG" id="nai:NECAME_07369"/>
<keyword evidence="2" id="KW-1185">Reference proteome</keyword>
<protein>
    <submittedName>
        <fullName evidence="1">Uncharacterized protein</fullName>
    </submittedName>
</protein>
<evidence type="ECO:0000313" key="1">
    <source>
        <dbReference type="EMBL" id="ETN83547.1"/>
    </source>
</evidence>
<reference evidence="2" key="1">
    <citation type="journal article" date="2014" name="Nat. Genet.">
        <title>Genome of the human hookworm Necator americanus.</title>
        <authorList>
            <person name="Tang Y.T."/>
            <person name="Gao X."/>
            <person name="Rosa B.A."/>
            <person name="Abubucker S."/>
            <person name="Hallsworth-Pepin K."/>
            <person name="Martin J."/>
            <person name="Tyagi R."/>
            <person name="Heizer E."/>
            <person name="Zhang X."/>
            <person name="Bhonagiri-Palsikar V."/>
            <person name="Minx P."/>
            <person name="Warren W.C."/>
            <person name="Wang Q."/>
            <person name="Zhan B."/>
            <person name="Hotez P.J."/>
            <person name="Sternberg P.W."/>
            <person name="Dougall A."/>
            <person name="Gaze S.T."/>
            <person name="Mulvenna J."/>
            <person name="Sotillo J."/>
            <person name="Ranganathan S."/>
            <person name="Rabelo E.M."/>
            <person name="Wilson R.K."/>
            <person name="Felgner P.L."/>
            <person name="Bethony J."/>
            <person name="Hawdon J.M."/>
            <person name="Gasser R.B."/>
            <person name="Loukas A."/>
            <person name="Mitreva M."/>
        </authorList>
    </citation>
    <scope>NUCLEOTIDE SEQUENCE [LARGE SCALE GENOMIC DNA]</scope>
</reference>
<evidence type="ECO:0000313" key="2">
    <source>
        <dbReference type="Proteomes" id="UP000053676"/>
    </source>
</evidence>
<name>W2TR81_NECAM</name>
<dbReference type="EMBL" id="KI658184">
    <property type="protein sequence ID" value="ETN83547.1"/>
    <property type="molecule type" value="Genomic_DNA"/>
</dbReference>
<gene>
    <name evidence="1" type="ORF">NECAME_07369</name>
</gene>
<dbReference type="Proteomes" id="UP000053676">
    <property type="component" value="Unassembled WGS sequence"/>
</dbReference>
<accession>W2TR81</accession>
<proteinExistence type="predicted"/>
<dbReference type="AlphaFoldDB" id="W2TR81"/>
<organism evidence="1 2">
    <name type="scientific">Necator americanus</name>
    <name type="common">Human hookworm</name>
    <dbReference type="NCBI Taxonomy" id="51031"/>
    <lineage>
        <taxon>Eukaryota</taxon>
        <taxon>Metazoa</taxon>
        <taxon>Ecdysozoa</taxon>
        <taxon>Nematoda</taxon>
        <taxon>Chromadorea</taxon>
        <taxon>Rhabditida</taxon>
        <taxon>Rhabditina</taxon>
        <taxon>Rhabditomorpha</taxon>
        <taxon>Strongyloidea</taxon>
        <taxon>Ancylostomatidae</taxon>
        <taxon>Bunostominae</taxon>
        <taxon>Necator</taxon>
    </lineage>
</organism>
<sequence>MQIPKYWSKSEKEKNNELFITRTLHSMETFASGLVTKIKCQPEQKRPLPQTRRAHEQLHELVEAIVLHMVSLTEEAGRHLPPLIT</sequence>